<dbReference type="Pfam" id="PF08344">
    <property type="entry name" value="TRP_2"/>
    <property type="match status" value="1"/>
</dbReference>
<dbReference type="PANTHER" id="PTHR10117:SF51">
    <property type="entry name" value="TRANSIENT RECEPTOR POTENTIAL PROTEIN"/>
    <property type="match status" value="1"/>
</dbReference>
<evidence type="ECO:0000256" key="2">
    <source>
        <dbReference type="ARBA" id="ARBA00022737"/>
    </source>
</evidence>
<dbReference type="SMART" id="SM00248">
    <property type="entry name" value="ANK"/>
    <property type="match status" value="2"/>
</dbReference>
<feature type="domain" description="Transient receptor ion channel" evidence="7">
    <location>
        <begin position="206"/>
        <end position="268"/>
    </location>
</feature>
<evidence type="ECO:0000256" key="1">
    <source>
        <dbReference type="ARBA" id="ARBA00022448"/>
    </source>
</evidence>
<evidence type="ECO:0000259" key="7">
    <source>
        <dbReference type="SMART" id="SM01420"/>
    </source>
</evidence>
<dbReference type="Proteomes" id="UP000069940">
    <property type="component" value="Unassembled WGS sequence"/>
</dbReference>
<evidence type="ECO:0000256" key="4">
    <source>
        <dbReference type="ARBA" id="ARBA00023303"/>
    </source>
</evidence>
<keyword evidence="9" id="KW-1185">Reference proteome</keyword>
<dbReference type="InterPro" id="IPR002110">
    <property type="entry name" value="Ankyrin_rpt"/>
</dbReference>
<evidence type="ECO:0000313" key="8">
    <source>
        <dbReference type="EnsemblMetazoa" id="AALFPA23_000451.P38037"/>
    </source>
</evidence>
<dbReference type="PROSITE" id="PS50297">
    <property type="entry name" value="ANK_REP_REGION"/>
    <property type="match status" value="1"/>
</dbReference>
<dbReference type="SUPFAM" id="SSF48403">
    <property type="entry name" value="Ankyrin repeat"/>
    <property type="match status" value="1"/>
</dbReference>
<keyword evidence="3" id="KW-0406">Ion transport</keyword>
<dbReference type="PANTHER" id="PTHR10117">
    <property type="entry name" value="TRANSIENT RECEPTOR POTENTIAL CHANNEL"/>
    <property type="match status" value="1"/>
</dbReference>
<dbReference type="GeneID" id="134285035"/>
<keyword evidence="4" id="KW-0407">Ion channel</keyword>
<organism evidence="8 9">
    <name type="scientific">Aedes albopictus</name>
    <name type="common">Asian tiger mosquito</name>
    <name type="synonym">Stegomyia albopicta</name>
    <dbReference type="NCBI Taxonomy" id="7160"/>
    <lineage>
        <taxon>Eukaryota</taxon>
        <taxon>Metazoa</taxon>
        <taxon>Ecdysozoa</taxon>
        <taxon>Arthropoda</taxon>
        <taxon>Hexapoda</taxon>
        <taxon>Insecta</taxon>
        <taxon>Pterygota</taxon>
        <taxon>Neoptera</taxon>
        <taxon>Endopterygota</taxon>
        <taxon>Diptera</taxon>
        <taxon>Nematocera</taxon>
        <taxon>Culicoidea</taxon>
        <taxon>Culicidae</taxon>
        <taxon>Culicinae</taxon>
        <taxon>Aedini</taxon>
        <taxon>Aedes</taxon>
        <taxon>Stegomyia</taxon>
    </lineage>
</organism>
<proteinExistence type="predicted"/>
<sequence>MKKTTESRENLVNSSASLANTEDGRAGGGGGDAGADGKSICSAVSEFDRDIPEVILTKTEKKFLLSAERGDCATVRRIIQENKGDPDEFDINCVDPLNRSALIAAIENENIELIRLLLTEGIKVQDALLHAIKEEYVEAVETLLLWEEENHIPGQPYSWEAVDRSSSSFTADITPLILAAHKNNYEILKILLDRGATLPMPHDVRCGCDECVTSSEQDSLRHSQSRINAYRALSSSSLIALSSKDPISTAFHLSWELRRLSRTESEFRAEYTVRLGNVLTVIRAVAWSHGALG</sequence>
<dbReference type="Pfam" id="PF00023">
    <property type="entry name" value="Ank"/>
    <property type="match status" value="1"/>
</dbReference>
<evidence type="ECO:0000313" key="9">
    <source>
        <dbReference type="Proteomes" id="UP000069940"/>
    </source>
</evidence>
<dbReference type="Pfam" id="PF12796">
    <property type="entry name" value="Ank_2"/>
    <property type="match status" value="1"/>
</dbReference>
<dbReference type="RefSeq" id="XP_062700929.1">
    <property type="nucleotide sequence ID" value="XM_062844945.1"/>
</dbReference>
<dbReference type="PROSITE" id="PS50088">
    <property type="entry name" value="ANK_REPEAT"/>
    <property type="match status" value="1"/>
</dbReference>
<feature type="region of interest" description="Disordered" evidence="6">
    <location>
        <begin position="1"/>
        <end position="35"/>
    </location>
</feature>
<accession>A0ABM1XKB9</accession>
<evidence type="ECO:0000256" key="3">
    <source>
        <dbReference type="ARBA" id="ARBA00023065"/>
    </source>
</evidence>
<evidence type="ECO:0000256" key="6">
    <source>
        <dbReference type="SAM" id="MobiDB-lite"/>
    </source>
</evidence>
<keyword evidence="1" id="KW-0813">Transport</keyword>
<protein>
    <recommendedName>
        <fullName evidence="7">Transient receptor ion channel domain-containing protein</fullName>
    </recommendedName>
</protein>
<dbReference type="SMART" id="SM01420">
    <property type="entry name" value="TRP_2"/>
    <property type="match status" value="1"/>
</dbReference>
<feature type="repeat" description="ANK" evidence="5">
    <location>
        <begin position="171"/>
        <end position="203"/>
    </location>
</feature>
<reference evidence="9" key="1">
    <citation type="journal article" date="2015" name="Proc. Natl. Acad. Sci. U.S.A.">
        <title>Genome sequence of the Asian Tiger mosquito, Aedes albopictus, reveals insights into its biology, genetics, and evolution.</title>
        <authorList>
            <person name="Chen X.G."/>
            <person name="Jiang X."/>
            <person name="Gu J."/>
            <person name="Xu M."/>
            <person name="Wu Y."/>
            <person name="Deng Y."/>
            <person name="Zhang C."/>
            <person name="Bonizzoni M."/>
            <person name="Dermauw W."/>
            <person name="Vontas J."/>
            <person name="Armbruster P."/>
            <person name="Huang X."/>
            <person name="Yang Y."/>
            <person name="Zhang H."/>
            <person name="He W."/>
            <person name="Peng H."/>
            <person name="Liu Y."/>
            <person name="Wu K."/>
            <person name="Chen J."/>
            <person name="Lirakis M."/>
            <person name="Topalis P."/>
            <person name="Van Leeuwen T."/>
            <person name="Hall A.B."/>
            <person name="Jiang X."/>
            <person name="Thorpe C."/>
            <person name="Mueller R.L."/>
            <person name="Sun C."/>
            <person name="Waterhouse R.M."/>
            <person name="Yan G."/>
            <person name="Tu Z.J."/>
            <person name="Fang X."/>
            <person name="James A.A."/>
        </authorList>
    </citation>
    <scope>NUCLEOTIDE SEQUENCE [LARGE SCALE GENOMIC DNA]</scope>
    <source>
        <strain evidence="9">Foshan</strain>
    </source>
</reference>
<dbReference type="InterPro" id="IPR036770">
    <property type="entry name" value="Ankyrin_rpt-contain_sf"/>
</dbReference>
<dbReference type="InterPro" id="IPR002153">
    <property type="entry name" value="TRPC_channel"/>
</dbReference>
<dbReference type="InterPro" id="IPR013555">
    <property type="entry name" value="TRP_dom"/>
</dbReference>
<reference evidence="8" key="2">
    <citation type="submission" date="2025-05" db="UniProtKB">
        <authorList>
            <consortium name="EnsemblMetazoa"/>
        </authorList>
    </citation>
    <scope>IDENTIFICATION</scope>
    <source>
        <strain evidence="8">Foshan</strain>
    </source>
</reference>
<keyword evidence="2" id="KW-0677">Repeat</keyword>
<name>A0ABM1XKB9_AEDAL</name>
<keyword evidence="5" id="KW-0040">ANK repeat</keyword>
<feature type="compositionally biased region" description="Polar residues" evidence="6">
    <location>
        <begin position="10"/>
        <end position="20"/>
    </location>
</feature>
<dbReference type="EnsemblMetazoa" id="AALFPA23_000451.R38037">
    <property type="protein sequence ID" value="AALFPA23_000451.P38037"/>
    <property type="gene ID" value="AALFPA23_000451"/>
</dbReference>
<dbReference type="Gene3D" id="1.25.40.20">
    <property type="entry name" value="Ankyrin repeat-containing domain"/>
    <property type="match status" value="1"/>
</dbReference>
<evidence type="ECO:0000256" key="5">
    <source>
        <dbReference type="PROSITE-ProRule" id="PRU00023"/>
    </source>
</evidence>